<evidence type="ECO:0000259" key="13">
    <source>
        <dbReference type="PROSITE" id="PS51388"/>
    </source>
</evidence>
<dbReference type="CDD" id="cd00303">
    <property type="entry name" value="retropepsin_like"/>
    <property type="match status" value="1"/>
</dbReference>
<feature type="domain" description="GED" evidence="13">
    <location>
        <begin position="1663"/>
        <end position="1757"/>
    </location>
</feature>
<dbReference type="GO" id="GO:0005737">
    <property type="term" value="C:cytoplasm"/>
    <property type="evidence" value="ECO:0007669"/>
    <property type="project" value="UniProtKB-ARBA"/>
</dbReference>
<dbReference type="Proteomes" id="UP000507245">
    <property type="component" value="Unassembled WGS sequence"/>
</dbReference>
<dbReference type="InterPro" id="IPR003130">
    <property type="entry name" value="GED"/>
</dbReference>
<keyword evidence="2" id="KW-0808">Transferase</keyword>
<protein>
    <recommendedName>
        <fullName evidence="1">RNA-directed DNA polymerase</fullName>
        <ecNumber evidence="1">2.7.7.49</ecNumber>
    </recommendedName>
</protein>
<evidence type="ECO:0000256" key="6">
    <source>
        <dbReference type="ARBA" id="ARBA00022759"/>
    </source>
</evidence>
<dbReference type="InterPro" id="IPR020850">
    <property type="entry name" value="GED_dom"/>
</dbReference>
<dbReference type="CDD" id="cd09274">
    <property type="entry name" value="RNase_HI_RT_Ty3"/>
    <property type="match status" value="1"/>
</dbReference>
<evidence type="ECO:0000259" key="14">
    <source>
        <dbReference type="PROSITE" id="PS51718"/>
    </source>
</evidence>
<dbReference type="FunFam" id="3.30.70.270:FF:000020">
    <property type="entry name" value="Transposon Tf2-6 polyprotein-like Protein"/>
    <property type="match status" value="1"/>
</dbReference>
<dbReference type="Gene3D" id="1.20.120.1240">
    <property type="entry name" value="Dynamin, middle domain"/>
    <property type="match status" value="1"/>
</dbReference>
<dbReference type="InterPro" id="IPR043128">
    <property type="entry name" value="Rev_trsase/Diguanyl_cyclase"/>
</dbReference>
<dbReference type="Gene3D" id="3.30.70.270">
    <property type="match status" value="1"/>
</dbReference>
<dbReference type="InterPro" id="IPR027417">
    <property type="entry name" value="P-loop_NTPase"/>
</dbReference>
<dbReference type="Pfam" id="PF17921">
    <property type="entry name" value="Integrase_H2C2"/>
    <property type="match status" value="1"/>
</dbReference>
<evidence type="ECO:0000256" key="8">
    <source>
        <dbReference type="ARBA" id="ARBA00022918"/>
    </source>
</evidence>
<evidence type="ECO:0000256" key="3">
    <source>
        <dbReference type="ARBA" id="ARBA00022695"/>
    </source>
</evidence>
<keyword evidence="7" id="KW-0378">Hydrolase</keyword>
<keyword evidence="3" id="KW-0548">Nucleotidyltransferase</keyword>
<dbReference type="Gene3D" id="3.30.420.10">
    <property type="entry name" value="Ribonuclease H-like superfamily/Ribonuclease H"/>
    <property type="match status" value="3"/>
</dbReference>
<feature type="coiled-coil region" evidence="11">
    <location>
        <begin position="1456"/>
        <end position="1487"/>
    </location>
</feature>
<evidence type="ECO:0000256" key="9">
    <source>
        <dbReference type="ARBA" id="ARBA00023134"/>
    </source>
</evidence>
<dbReference type="InterPro" id="IPR001401">
    <property type="entry name" value="Dynamin_GTPase"/>
</dbReference>
<dbReference type="Pfam" id="PF02212">
    <property type="entry name" value="GED"/>
    <property type="match status" value="1"/>
</dbReference>
<dbReference type="GO" id="GO:0003924">
    <property type="term" value="F:GTPase activity"/>
    <property type="evidence" value="ECO:0007669"/>
    <property type="project" value="InterPro"/>
</dbReference>
<proteinExistence type="predicted"/>
<dbReference type="PANTHER" id="PTHR35046">
    <property type="entry name" value="ZINC KNUCKLE (CCHC-TYPE) FAMILY PROTEIN"/>
    <property type="match status" value="1"/>
</dbReference>
<dbReference type="Gene3D" id="2.40.70.10">
    <property type="entry name" value="Acid Proteases"/>
    <property type="match status" value="1"/>
</dbReference>
<dbReference type="PROSITE" id="PS51718">
    <property type="entry name" value="G_DYNAMIN_2"/>
    <property type="match status" value="1"/>
</dbReference>
<evidence type="ECO:0000313" key="15">
    <source>
        <dbReference type="EMBL" id="CAB4298673.1"/>
    </source>
</evidence>
<dbReference type="GO" id="GO:0003676">
    <property type="term" value="F:nucleic acid binding"/>
    <property type="evidence" value="ECO:0007669"/>
    <property type="project" value="InterPro"/>
</dbReference>
<dbReference type="PANTHER" id="PTHR35046:SF18">
    <property type="entry name" value="RNA-DIRECTED DNA POLYMERASE"/>
    <property type="match status" value="1"/>
</dbReference>
<dbReference type="Pfam" id="PF00078">
    <property type="entry name" value="RVT_1"/>
    <property type="match status" value="1"/>
</dbReference>
<keyword evidence="5" id="KW-0547">Nucleotide-binding</keyword>
<dbReference type="InterPro" id="IPR036397">
    <property type="entry name" value="RNaseH_sf"/>
</dbReference>
<dbReference type="InterPro" id="IPR041588">
    <property type="entry name" value="Integrase_H2C2"/>
</dbReference>
<dbReference type="InterPro" id="IPR045063">
    <property type="entry name" value="Dynamin_N"/>
</dbReference>
<keyword evidence="6" id="KW-0255">Endonuclease</keyword>
<keyword evidence="9" id="KW-0342">GTP-binding</keyword>
<dbReference type="FunFam" id="1.10.340.70:FF:000001">
    <property type="entry name" value="Retrovirus-related Pol polyprotein from transposon gypsy-like Protein"/>
    <property type="match status" value="1"/>
</dbReference>
<dbReference type="OrthoDB" id="407598at2759"/>
<dbReference type="InterPro" id="IPR000375">
    <property type="entry name" value="Dynamin_stalk"/>
</dbReference>
<feature type="compositionally biased region" description="Basic and acidic residues" evidence="12">
    <location>
        <begin position="323"/>
        <end position="351"/>
    </location>
</feature>
<name>A0A6J5WE92_PRUAR</name>
<keyword evidence="11" id="KW-0175">Coiled coil</keyword>
<gene>
    <name evidence="15" type="ORF">ORAREDHAP_LOCUS11263</name>
</gene>
<dbReference type="SUPFAM" id="SSF53098">
    <property type="entry name" value="Ribonuclease H-like"/>
    <property type="match status" value="1"/>
</dbReference>
<evidence type="ECO:0000256" key="2">
    <source>
        <dbReference type="ARBA" id="ARBA00022679"/>
    </source>
</evidence>
<dbReference type="InterPro" id="IPR000477">
    <property type="entry name" value="RT_dom"/>
</dbReference>
<dbReference type="InterPro" id="IPR030381">
    <property type="entry name" value="G_DYNAMIN_dom"/>
</dbReference>
<evidence type="ECO:0000313" key="16">
    <source>
        <dbReference type="Proteomes" id="UP000507245"/>
    </source>
</evidence>
<dbReference type="PRINTS" id="PR00195">
    <property type="entry name" value="DYNAMIN"/>
</dbReference>
<keyword evidence="4" id="KW-0540">Nuclease</keyword>
<dbReference type="EMBL" id="CAEKKB010000002">
    <property type="protein sequence ID" value="CAB4298673.1"/>
    <property type="molecule type" value="Genomic_DNA"/>
</dbReference>
<dbReference type="InterPro" id="IPR056924">
    <property type="entry name" value="SH3_Tf2-1"/>
</dbReference>
<dbReference type="CDD" id="cd01647">
    <property type="entry name" value="RT_LTR"/>
    <property type="match status" value="1"/>
</dbReference>
<accession>A0A6J5WE92</accession>
<dbReference type="SUPFAM" id="SSF56672">
    <property type="entry name" value="DNA/RNA polymerases"/>
    <property type="match status" value="1"/>
</dbReference>
<dbReference type="Pfam" id="PF17917">
    <property type="entry name" value="RT_RNaseH"/>
    <property type="match status" value="1"/>
</dbReference>
<dbReference type="Gene3D" id="1.10.340.70">
    <property type="match status" value="1"/>
</dbReference>
<dbReference type="InterPro" id="IPR043502">
    <property type="entry name" value="DNA/RNA_pol_sf"/>
</dbReference>
<dbReference type="InterPro" id="IPR021109">
    <property type="entry name" value="Peptidase_aspartic_dom_sf"/>
</dbReference>
<evidence type="ECO:0000256" key="12">
    <source>
        <dbReference type="SAM" id="MobiDB-lite"/>
    </source>
</evidence>
<dbReference type="Pfam" id="PF01031">
    <property type="entry name" value="Dynamin_M"/>
    <property type="match status" value="1"/>
</dbReference>
<evidence type="ECO:0000256" key="11">
    <source>
        <dbReference type="SAM" id="Coils"/>
    </source>
</evidence>
<dbReference type="InterPro" id="IPR022812">
    <property type="entry name" value="Dynamin"/>
</dbReference>
<dbReference type="SMART" id="SM00053">
    <property type="entry name" value="DYNc"/>
    <property type="match status" value="1"/>
</dbReference>
<dbReference type="Gene3D" id="3.40.50.300">
    <property type="entry name" value="P-loop containing nucleotide triphosphate hydrolases"/>
    <property type="match status" value="1"/>
</dbReference>
<feature type="compositionally biased region" description="Acidic residues" evidence="12">
    <location>
        <begin position="355"/>
        <end position="365"/>
    </location>
</feature>
<dbReference type="EC" id="2.7.7.49" evidence="1"/>
<dbReference type="PROSITE" id="PS51388">
    <property type="entry name" value="GED"/>
    <property type="match status" value="1"/>
</dbReference>
<keyword evidence="8" id="KW-0695">RNA-directed DNA polymerase</keyword>
<feature type="domain" description="Dynamin-type G" evidence="14">
    <location>
        <begin position="1"/>
        <end position="180"/>
    </location>
</feature>
<evidence type="ECO:0000256" key="5">
    <source>
        <dbReference type="ARBA" id="ARBA00022741"/>
    </source>
</evidence>
<dbReference type="Pfam" id="PF24626">
    <property type="entry name" value="SH3_Tf2-1"/>
    <property type="match status" value="1"/>
</dbReference>
<dbReference type="Gene3D" id="3.10.10.10">
    <property type="entry name" value="HIV Type 1 Reverse Transcriptase, subunit A, domain 1"/>
    <property type="match status" value="1"/>
</dbReference>
<feature type="region of interest" description="Disordered" evidence="12">
    <location>
        <begin position="315"/>
        <end position="377"/>
    </location>
</feature>
<dbReference type="SMART" id="SM00302">
    <property type="entry name" value="GED"/>
    <property type="match status" value="1"/>
</dbReference>
<sequence>MFMYLFSLFIHDFSVRQRSSLPDLTMVDLPGITRVPVRGQPENIYDQIKDMIMKYIKPDESIILNVLSTSTDFSTCESISMSRSVDKTGERTLAVVTKVDMAPEGLLEKVTADDVDIGLGYVCVRNRIRDETYEEARAIADRLFKTHPFLSKIDKSMVGIQVLADKLVQIQAISIARNLPVIVKKIDDKLNSYLSELNKLPKTLTTVAEAMTAFMQIIEESKESLQKILLKGEIDEFPGDRQILRGKVEGISGIPLGFVEQSGSLPSWYSCLIMGDREADVPAPITRADLDAQNQRIDNLTTQFGEMRELLLQALGGNHRRGGRDDERREGRDDNRREGRDGERRDNRRQLIPDSESESEEELEEPPPPANNPRNRNYENFGDYRIKAEIPNFWGNLKIEDFLDWLVEVERFFYIMEVPEHKMVKMVTFRLKATTAIWWDQLQNLRQRQGKQRVRTWWKMKSLLMERFLPTDYEQILYRMYLGCAQGTRLVSEYTEEFMRLAERNHLTETDNQKVARYNNGLKISIQEKIGMQNIWTLQEAINMALKAELLEKEKRQPNFRRNTTEASEYTAERKQANFIEEADEDEENDEVGEDDYAGAEFAVEEGMEKITLVLQRVLLAPKEEGQRHSIFRSLCSIKNKVCDVIVDNGSCENFVSKKLVEYLQLSTEPHVSPYSLGWVKKGPSVRVAETCRVPLSIGKHYRDEILCDVIDMDACHILLGRPWQFDVDATFKGRDNVIMFSWNNRKIAMATTQPAKQSVEPKTRSSSFLTLIRSEQELNEAVKEAECFCPLVLKGLLKIGGGEGDIPQDVQQILNQFQELLSENLPNELPPMRDIQHRIDLVPGAILPNLPHYRMSPKENDILREQIEELLRKGFIRESLSPCAVPVLLVPKKDKTWRMCVDSRAINKITVKYRFPIPRLEDMLDVLGGSRVFSKIDLQSGYHQIRIRPGDEWKTAFKSKDGLFEWLVMPFGLSNAPSTFMRLMNQVDDEKIKAILDWPAPKTVSEVRSFHGLATFYKRFVKHFSTVAAPITECLKKGRFSWGEEQERSFAEIKEKLCTAPVLALPNFEKVFEVECDASVVGVGAVLSQDKRPIAFFSEKLSDARQKWSTYDQEFYAVVRALKQWEHYLIQKEFVLFTDHQALKYINSQKNIDKMHARWMTFLQKFSFVIKHISGKTNRVADALSRRASLLVTLTQEVVGFECLKELYAGDDDFREIWIKCTNQEPMAYYFLNEGYLFKGNQLCIPVSSLREKLIQDFHGGGLSGHLGRDKTIALMEERFYWPQLKRDVGTIVRKCYICQTSKGQVQNTGLYMPLPVPNDIWQDLAMDFVLGLPRTQRGVDSVFVVVDRFSKMAHFIACKKTADASNTAKLFFREVVHLHGTEVTNRTLGNMVRSVCGEKPKQWDYALPQVEFAYNSAVHSATGKSPFSIVYTAIPNHVVDLVKLPRGQQTSMAAKNLAEEVVAVRDEVKQKLDQTNAKYKAAADRHRRVKVFQEGDSVMIFLRKERFPVGTYSKLKPKKYGPYKVLKRINDNAYVIELPDSMGISNIFNVADLYEFREDEVLYPDHNSGSSSSEVERTDVEQMADFIAVEQEKGRGGNLQNCRFRLKPYLLVLRQFITKVIRNSHDLGLGPDTEIKINVEGIGMVEVGGLMKYPHSLLSEAFDLKMRMTAYWNVVLKRLIDSMALHLQLSVSNLVDKDMEMEIVSELMGPNNGVGIERMMEEPPSIAVKRNKLIKSIKKLKESKEVVCKIMDGIVTFAN</sequence>
<evidence type="ECO:0000256" key="1">
    <source>
        <dbReference type="ARBA" id="ARBA00012493"/>
    </source>
</evidence>
<dbReference type="SUPFAM" id="SSF52540">
    <property type="entry name" value="P-loop containing nucleoside triphosphate hydrolases"/>
    <property type="match status" value="1"/>
</dbReference>
<dbReference type="InterPro" id="IPR041373">
    <property type="entry name" value="RT_RNaseH"/>
</dbReference>
<keyword evidence="10" id="KW-0505">Motor protein</keyword>
<evidence type="ECO:0000256" key="10">
    <source>
        <dbReference type="ARBA" id="ARBA00023175"/>
    </source>
</evidence>
<dbReference type="Pfam" id="PF03732">
    <property type="entry name" value="Retrotrans_gag"/>
    <property type="match status" value="1"/>
</dbReference>
<evidence type="ECO:0000256" key="4">
    <source>
        <dbReference type="ARBA" id="ARBA00022722"/>
    </source>
</evidence>
<organism evidence="15 16">
    <name type="scientific">Prunus armeniaca</name>
    <name type="common">Apricot</name>
    <name type="synonym">Armeniaca vulgaris</name>
    <dbReference type="NCBI Taxonomy" id="36596"/>
    <lineage>
        <taxon>Eukaryota</taxon>
        <taxon>Viridiplantae</taxon>
        <taxon>Streptophyta</taxon>
        <taxon>Embryophyta</taxon>
        <taxon>Tracheophyta</taxon>
        <taxon>Spermatophyta</taxon>
        <taxon>Magnoliopsida</taxon>
        <taxon>eudicotyledons</taxon>
        <taxon>Gunneridae</taxon>
        <taxon>Pentapetalae</taxon>
        <taxon>rosids</taxon>
        <taxon>fabids</taxon>
        <taxon>Rosales</taxon>
        <taxon>Rosaceae</taxon>
        <taxon>Amygdaloideae</taxon>
        <taxon>Amygdaleae</taxon>
        <taxon>Prunus</taxon>
    </lineage>
</organism>
<dbReference type="GO" id="GO:0003964">
    <property type="term" value="F:RNA-directed DNA polymerase activity"/>
    <property type="evidence" value="ECO:0007669"/>
    <property type="project" value="UniProtKB-KW"/>
</dbReference>
<dbReference type="GO" id="GO:0005525">
    <property type="term" value="F:GTP binding"/>
    <property type="evidence" value="ECO:0007669"/>
    <property type="project" value="InterPro"/>
</dbReference>
<reference evidence="16" key="1">
    <citation type="journal article" date="2020" name="Genome Biol.">
        <title>Gamete binning: chromosome-level and haplotype-resolved genome assembly enabled by high-throughput single-cell sequencing of gamete genomes.</title>
        <authorList>
            <person name="Campoy J.A."/>
            <person name="Sun H."/>
            <person name="Goel M."/>
            <person name="Jiao W.-B."/>
            <person name="Folz-Donahue K."/>
            <person name="Wang N."/>
            <person name="Rubio M."/>
            <person name="Liu C."/>
            <person name="Kukat C."/>
            <person name="Ruiz D."/>
            <person name="Huettel B."/>
            <person name="Schneeberger K."/>
        </authorList>
    </citation>
    <scope>NUCLEOTIDE SEQUENCE [LARGE SCALE GENOMIC DNA]</scope>
    <source>
        <strain evidence="16">cv. Rojo Pasion</strain>
    </source>
</reference>
<dbReference type="GO" id="GO:0004519">
    <property type="term" value="F:endonuclease activity"/>
    <property type="evidence" value="ECO:0007669"/>
    <property type="project" value="UniProtKB-KW"/>
</dbReference>
<dbReference type="Pfam" id="PF00350">
    <property type="entry name" value="Dynamin_N"/>
    <property type="match status" value="1"/>
</dbReference>
<dbReference type="InterPro" id="IPR005162">
    <property type="entry name" value="Retrotrans_gag_dom"/>
</dbReference>
<evidence type="ECO:0000256" key="7">
    <source>
        <dbReference type="ARBA" id="ARBA00022801"/>
    </source>
</evidence>
<dbReference type="InterPro" id="IPR012337">
    <property type="entry name" value="RNaseH-like_sf"/>
</dbReference>
<keyword evidence="16" id="KW-1185">Reference proteome</keyword>